<dbReference type="GO" id="GO:0000009">
    <property type="term" value="F:alpha-1,6-mannosyltransferase activity"/>
    <property type="evidence" value="ECO:0007669"/>
    <property type="project" value="InterPro"/>
</dbReference>
<evidence type="ECO:0000256" key="2">
    <source>
        <dbReference type="ARBA" id="ARBA00004687"/>
    </source>
</evidence>
<dbReference type="GO" id="GO:0031501">
    <property type="term" value="C:mannosyltransferase complex"/>
    <property type="evidence" value="ECO:0007669"/>
    <property type="project" value="TreeGrafter"/>
</dbReference>
<dbReference type="Proteomes" id="UP000192569">
    <property type="component" value="Chromosome I"/>
</dbReference>
<dbReference type="PANTHER" id="PTHR12468">
    <property type="entry name" value="GPI MANNOSYLTRANSFERASE 2"/>
    <property type="match status" value="1"/>
</dbReference>
<dbReference type="GO" id="GO:0016020">
    <property type="term" value="C:membrane"/>
    <property type="evidence" value="ECO:0007669"/>
    <property type="project" value="GOC"/>
</dbReference>
<evidence type="ECO:0000313" key="11">
    <source>
        <dbReference type="EMBL" id="SMB96528.1"/>
    </source>
</evidence>
<keyword evidence="4" id="KW-0328">Glycosyltransferase</keyword>
<evidence type="ECO:0000256" key="6">
    <source>
        <dbReference type="ARBA" id="ARBA00022692"/>
    </source>
</evidence>
<evidence type="ECO:0000256" key="8">
    <source>
        <dbReference type="ARBA" id="ARBA00022989"/>
    </source>
</evidence>
<proteinExistence type="predicted"/>
<keyword evidence="5" id="KW-0808">Transferase</keyword>
<comment type="subcellular location">
    <subcellularLocation>
        <location evidence="1">Endoplasmic reticulum membrane</location>
        <topology evidence="1">Multi-pass membrane protein</topology>
    </subcellularLocation>
</comment>
<feature type="transmembrane region" description="Helical" evidence="10">
    <location>
        <begin position="248"/>
        <end position="276"/>
    </location>
</feature>
<evidence type="ECO:0000256" key="4">
    <source>
        <dbReference type="ARBA" id="ARBA00022676"/>
    </source>
</evidence>
<keyword evidence="9 10" id="KW-0472">Membrane</keyword>
<dbReference type="OrthoDB" id="2379640at2"/>
<evidence type="ECO:0000313" key="12">
    <source>
        <dbReference type="Proteomes" id="UP000192569"/>
    </source>
</evidence>
<gene>
    <name evidence="11" type="ORF">SAMN00808754_1527</name>
</gene>
<protein>
    <recommendedName>
        <fullName evidence="13">Mannosyltransferase (PIG-V)</fullName>
    </recommendedName>
</protein>
<sequence>MVGVAYAIFYAHEEPPAPPGYAETQGPLDKGLLNVLFFYDAVHYLRIAQEGYSLEETPWFPLYPLLIRLSGGTAASAVTISNICFFTGLAAIYRLGRRRAVLLACVSPIGIVFSAAYAESLFFCLAAWFLLFLREKKWFSAGFVAGLGALSRPPGWALVGALCLSALHRRGRAELGAAALALGLAALYPFYQFIVFGNPFMNSVVSEAIFSRRLMFPLWGTLHDVTRLLSGAFDPGMATVVCLNLLGWLWLGAGMVVPDVAVPGALYVIFVLSFPITKPGYMHATHALLRYACVWPGAYLGLARACRTAAWVVSAVAGSAAVALFVSLLVAYKCFVF</sequence>
<evidence type="ECO:0000256" key="3">
    <source>
        <dbReference type="ARBA" id="ARBA00022502"/>
    </source>
</evidence>
<dbReference type="PANTHER" id="PTHR12468:SF2">
    <property type="entry name" value="GPI MANNOSYLTRANSFERASE 2"/>
    <property type="match status" value="1"/>
</dbReference>
<organism evidence="11 12">
    <name type="scientific">Thermanaeromonas toyohensis ToBE</name>
    <dbReference type="NCBI Taxonomy" id="698762"/>
    <lineage>
        <taxon>Bacteria</taxon>
        <taxon>Bacillati</taxon>
        <taxon>Bacillota</taxon>
        <taxon>Clostridia</taxon>
        <taxon>Neomoorellales</taxon>
        <taxon>Neomoorellaceae</taxon>
        <taxon>Thermanaeromonas</taxon>
    </lineage>
</organism>
<feature type="transmembrane region" description="Helical" evidence="10">
    <location>
        <begin position="175"/>
        <end position="194"/>
    </location>
</feature>
<feature type="transmembrane region" description="Helical" evidence="10">
    <location>
        <begin position="311"/>
        <end position="332"/>
    </location>
</feature>
<evidence type="ECO:0008006" key="13">
    <source>
        <dbReference type="Google" id="ProtNLM"/>
    </source>
</evidence>
<evidence type="ECO:0000256" key="9">
    <source>
        <dbReference type="ARBA" id="ARBA00023136"/>
    </source>
</evidence>
<reference evidence="11 12" key="1">
    <citation type="submission" date="2017-04" db="EMBL/GenBank/DDBJ databases">
        <authorList>
            <person name="Afonso C.L."/>
            <person name="Miller P.J."/>
            <person name="Scott M.A."/>
            <person name="Spackman E."/>
            <person name="Goraichik I."/>
            <person name="Dimitrov K.M."/>
            <person name="Suarez D.L."/>
            <person name="Swayne D.E."/>
        </authorList>
    </citation>
    <scope>NUCLEOTIDE SEQUENCE [LARGE SCALE GENOMIC DNA]</scope>
    <source>
        <strain evidence="11 12">ToBE</strain>
    </source>
</reference>
<evidence type="ECO:0000256" key="10">
    <source>
        <dbReference type="SAM" id="Phobius"/>
    </source>
</evidence>
<evidence type="ECO:0000256" key="1">
    <source>
        <dbReference type="ARBA" id="ARBA00004477"/>
    </source>
</evidence>
<dbReference type="UniPathway" id="UPA00196"/>
<keyword evidence="7" id="KW-0256">Endoplasmic reticulum</keyword>
<accession>A0A1W1VT48</accession>
<dbReference type="STRING" id="698762.SAMN00808754_1527"/>
<feature type="transmembrane region" description="Helical" evidence="10">
    <location>
        <begin position="288"/>
        <end position="305"/>
    </location>
</feature>
<dbReference type="AlphaFoldDB" id="A0A1W1VT48"/>
<keyword evidence="12" id="KW-1185">Reference proteome</keyword>
<dbReference type="InterPro" id="IPR007315">
    <property type="entry name" value="PIG-V/Gpi18"/>
</dbReference>
<dbReference type="EMBL" id="LT838272">
    <property type="protein sequence ID" value="SMB96528.1"/>
    <property type="molecule type" value="Genomic_DNA"/>
</dbReference>
<feature type="transmembrane region" description="Helical" evidence="10">
    <location>
        <begin position="65"/>
        <end position="93"/>
    </location>
</feature>
<evidence type="ECO:0000256" key="7">
    <source>
        <dbReference type="ARBA" id="ARBA00022824"/>
    </source>
</evidence>
<feature type="transmembrane region" description="Helical" evidence="10">
    <location>
        <begin position="139"/>
        <end position="163"/>
    </location>
</feature>
<comment type="pathway">
    <text evidence="2">Glycolipid biosynthesis; glycosylphosphatidylinositol-anchor biosynthesis.</text>
</comment>
<feature type="transmembrane region" description="Helical" evidence="10">
    <location>
        <begin position="100"/>
        <end position="133"/>
    </location>
</feature>
<dbReference type="GO" id="GO:0006506">
    <property type="term" value="P:GPI anchor biosynthetic process"/>
    <property type="evidence" value="ECO:0007669"/>
    <property type="project" value="UniProtKB-UniPathway"/>
</dbReference>
<keyword evidence="6 10" id="KW-0812">Transmembrane</keyword>
<evidence type="ECO:0000256" key="5">
    <source>
        <dbReference type="ARBA" id="ARBA00022679"/>
    </source>
</evidence>
<keyword evidence="3" id="KW-0337">GPI-anchor biosynthesis</keyword>
<keyword evidence="8 10" id="KW-1133">Transmembrane helix</keyword>
<name>A0A1W1VT48_9FIRM</name>
<dbReference type="GO" id="GO:0004376">
    <property type="term" value="F:GPI mannosyltransferase activity"/>
    <property type="evidence" value="ECO:0007669"/>
    <property type="project" value="InterPro"/>
</dbReference>